<gene>
    <name evidence="5" type="primary">feaR_2</name>
    <name evidence="5" type="ORF">DEVEQU_02360</name>
</gene>
<keyword evidence="2" id="KW-0238">DNA-binding</keyword>
<evidence type="ECO:0000256" key="2">
    <source>
        <dbReference type="ARBA" id="ARBA00023125"/>
    </source>
</evidence>
<dbReference type="PROSITE" id="PS01124">
    <property type="entry name" value="HTH_ARAC_FAMILY_2"/>
    <property type="match status" value="1"/>
</dbReference>
<dbReference type="RefSeq" id="WP_126150758.1">
    <property type="nucleotide sequence ID" value="NZ_JBHTMH010000001.1"/>
</dbReference>
<proteinExistence type="predicted"/>
<dbReference type="InterPro" id="IPR009057">
    <property type="entry name" value="Homeodomain-like_sf"/>
</dbReference>
<keyword evidence="1" id="KW-0805">Transcription regulation</keyword>
<dbReference type="SUPFAM" id="SSF46689">
    <property type="entry name" value="Homeodomain-like"/>
    <property type="match status" value="1"/>
</dbReference>
<evidence type="ECO:0000256" key="3">
    <source>
        <dbReference type="ARBA" id="ARBA00023163"/>
    </source>
</evidence>
<dbReference type="Gene3D" id="1.10.10.60">
    <property type="entry name" value="Homeodomain-like"/>
    <property type="match status" value="1"/>
</dbReference>
<dbReference type="Pfam" id="PF12833">
    <property type="entry name" value="HTH_18"/>
    <property type="match status" value="1"/>
</dbReference>
<sequence length="338" mass="36761">MGSVDQPFRFSSKALDAEDGFGRYHDLYPVASNVTATGQGFHAEAHAHRLSRMIVVDRMISGVSHVREARHARQDGFDHVVVQMVTSGQWTGGPPGEERLVSPGEIILLDMARPQRNWANLAQLITINLPRDLIEATLRVTPAMHGVVLPASTSHLLGEFMLMLKRLGADSPAAIADSAAQALIELTAGAFANYGGHLIKHGDTGAGSLRRERAELFIDARLADDQLDAAYVAHSLGVSRTVLYQLFQSSGGVARYILGRRLERLARALRRSTETRSISQLAFAFGFASESHCSKAFRSAYGMPPGQYRKDAAHQRAAANDVSGLIDSALDIWHSALR</sequence>
<dbReference type="Proteomes" id="UP000268844">
    <property type="component" value="Unassembled WGS sequence"/>
</dbReference>
<organism evidence="5 6">
    <name type="scientific">Devosia equisanguinis</name>
    <dbReference type="NCBI Taxonomy" id="2490941"/>
    <lineage>
        <taxon>Bacteria</taxon>
        <taxon>Pseudomonadati</taxon>
        <taxon>Pseudomonadota</taxon>
        <taxon>Alphaproteobacteria</taxon>
        <taxon>Hyphomicrobiales</taxon>
        <taxon>Devosiaceae</taxon>
        <taxon>Devosia</taxon>
    </lineage>
</organism>
<evidence type="ECO:0000256" key="1">
    <source>
        <dbReference type="ARBA" id="ARBA00023015"/>
    </source>
</evidence>
<feature type="domain" description="HTH araC/xylS-type" evidence="4">
    <location>
        <begin position="212"/>
        <end position="311"/>
    </location>
</feature>
<evidence type="ECO:0000259" key="4">
    <source>
        <dbReference type="PROSITE" id="PS01124"/>
    </source>
</evidence>
<accession>A0A3S4CT13</accession>
<dbReference type="AlphaFoldDB" id="A0A3S4CT13"/>
<evidence type="ECO:0000313" key="5">
    <source>
        <dbReference type="EMBL" id="VDS05219.1"/>
    </source>
</evidence>
<dbReference type="EMBL" id="UZWD01000028">
    <property type="protein sequence ID" value="VDS05219.1"/>
    <property type="molecule type" value="Genomic_DNA"/>
</dbReference>
<dbReference type="SMART" id="SM00342">
    <property type="entry name" value="HTH_ARAC"/>
    <property type="match status" value="1"/>
</dbReference>
<evidence type="ECO:0000313" key="6">
    <source>
        <dbReference type="Proteomes" id="UP000268844"/>
    </source>
</evidence>
<keyword evidence="3" id="KW-0804">Transcription</keyword>
<dbReference type="GO" id="GO:0003700">
    <property type="term" value="F:DNA-binding transcription factor activity"/>
    <property type="evidence" value="ECO:0007669"/>
    <property type="project" value="InterPro"/>
</dbReference>
<name>A0A3S4CT13_9HYPH</name>
<keyword evidence="6" id="KW-1185">Reference proteome</keyword>
<dbReference type="InterPro" id="IPR050204">
    <property type="entry name" value="AraC_XylS_family_regulators"/>
</dbReference>
<dbReference type="InterPro" id="IPR035418">
    <property type="entry name" value="AraC-bd_2"/>
</dbReference>
<dbReference type="PANTHER" id="PTHR46796:SF6">
    <property type="entry name" value="ARAC SUBFAMILY"/>
    <property type="match status" value="1"/>
</dbReference>
<protein>
    <submittedName>
        <fullName evidence="5">Transcriptional activator FeaR</fullName>
    </submittedName>
</protein>
<dbReference type="OrthoDB" id="8004517at2"/>
<dbReference type="InterPro" id="IPR018060">
    <property type="entry name" value="HTH_AraC"/>
</dbReference>
<dbReference type="Pfam" id="PF14525">
    <property type="entry name" value="AraC_binding_2"/>
    <property type="match status" value="1"/>
</dbReference>
<dbReference type="GO" id="GO:0043565">
    <property type="term" value="F:sequence-specific DNA binding"/>
    <property type="evidence" value="ECO:0007669"/>
    <property type="project" value="InterPro"/>
</dbReference>
<reference evidence="5 6" key="1">
    <citation type="submission" date="2018-12" db="EMBL/GenBank/DDBJ databases">
        <authorList>
            <person name="Criscuolo A."/>
        </authorList>
    </citation>
    <scope>NUCLEOTIDE SEQUENCE [LARGE SCALE GENOMIC DNA]</scope>
    <source>
        <strain evidence="5">ACIP1116281</strain>
    </source>
</reference>
<dbReference type="PANTHER" id="PTHR46796">
    <property type="entry name" value="HTH-TYPE TRANSCRIPTIONAL ACTIVATOR RHAS-RELATED"/>
    <property type="match status" value="1"/>
</dbReference>